<dbReference type="RefSeq" id="WP_173026418.1">
    <property type="nucleotide sequence ID" value="NZ_KP738729.1"/>
</dbReference>
<keyword evidence="3" id="KW-0614">Plasmid</keyword>
<dbReference type="EMBL" id="KP738729">
    <property type="protein sequence ID" value="AKO69704.1"/>
    <property type="molecule type" value="Genomic_DNA"/>
</dbReference>
<evidence type="ECO:0000313" key="3">
    <source>
        <dbReference type="EMBL" id="AKO69704.1"/>
    </source>
</evidence>
<dbReference type="AlphaFoldDB" id="A0A0H4JC00"/>
<keyword evidence="2" id="KW-0812">Transmembrane</keyword>
<feature type="region of interest" description="Disordered" evidence="1">
    <location>
        <begin position="236"/>
        <end position="267"/>
    </location>
</feature>
<feature type="compositionally biased region" description="Low complexity" evidence="1">
    <location>
        <begin position="246"/>
        <end position="259"/>
    </location>
</feature>
<keyword evidence="2" id="KW-1133">Transmembrane helix</keyword>
<evidence type="ECO:0000256" key="1">
    <source>
        <dbReference type="SAM" id="MobiDB-lite"/>
    </source>
</evidence>
<sequence>MSGLVVNINKVGNLEFENSILKYRMPLSELFPENVSLDEVEKNLKRKLVSLENSSNYLVPIQIETLNSSIIFYYQLDGYKSFEYLRQLRFEDKLKYFTSLIEIGKNSEAKIIWDKFNFVVDELEERIKTVIFETENLKVHDDIEPLNGIKNLIMTSLTSLTFTTNFVVKPQRNDFIDKDEDVIQFAEMLYKIDNMDDLDDYINTKLLEVEHGNEELEESIAVEKSKKSLLPFNKGIKVSNKKPNKTTKPTTRNRNNNQQKTEKTNDKKQNKLMLIGGGFIVLLFILNAVVSGGSSSAKEDEKKGEFVDVSVSTTAEKDDTKTDSKYNDELLEAYRYSLSQDYNKAIKILEHVGYDNLSETDKTIMLNIYQGAEKLSKVIDLDPSRAIAITNELIADGKESEIIKIQKEMKTKNPYIDFEVAFLKQDFKTVISLKDKVELNGRKEQQIVDSFVALEKYEEGLEFATKIGNPDLVQDIQGYIEVPTVDDELSEEE</sequence>
<reference evidence="3" key="1">
    <citation type="journal article" date="2015" name="Toxicon">
        <title>Production level of tetrodotoxin in Aeromonas is associated with the copy number of a plasmid.</title>
        <authorList>
            <person name="Liu J."/>
            <person name="Wei F."/>
            <person name="Lu Y."/>
            <person name="Ma T."/>
            <person name="Zhao J."/>
            <person name="Gong X."/>
            <person name="Bao B."/>
        </authorList>
    </citation>
    <scope>NUCLEOTIDE SEQUENCE</scope>
    <source>
        <strain evidence="3">Ne-1</strain>
        <plasmid evidence="3">pNe-1</plasmid>
    </source>
</reference>
<organism evidence="3">
    <name type="scientific">Aeromonas sp. Ne-1</name>
    <dbReference type="NCBI Taxonomy" id="1675689"/>
    <lineage>
        <taxon>Bacteria</taxon>
        <taxon>Pseudomonadati</taxon>
        <taxon>Pseudomonadota</taxon>
        <taxon>Gammaproteobacteria</taxon>
        <taxon>Aeromonadales</taxon>
        <taxon>Aeromonadaceae</taxon>
        <taxon>Aeromonas</taxon>
    </lineage>
</organism>
<feature type="transmembrane region" description="Helical" evidence="2">
    <location>
        <begin position="272"/>
        <end position="290"/>
    </location>
</feature>
<evidence type="ECO:0000256" key="2">
    <source>
        <dbReference type="SAM" id="Phobius"/>
    </source>
</evidence>
<geneLocation type="plasmid" evidence="3">
    <name>pNe-1</name>
</geneLocation>
<accession>A0A0H4JC00</accession>
<keyword evidence="2" id="KW-0472">Membrane</keyword>
<name>A0A0H4JC00_9GAMM</name>
<protein>
    <submittedName>
        <fullName evidence="3">Uncharacterized protein</fullName>
    </submittedName>
</protein>
<proteinExistence type="predicted"/>